<dbReference type="Pfam" id="PF13692">
    <property type="entry name" value="Glyco_trans_1_4"/>
    <property type="match status" value="1"/>
</dbReference>
<dbReference type="CDD" id="cd03801">
    <property type="entry name" value="GT4_PimA-like"/>
    <property type="match status" value="1"/>
</dbReference>
<dbReference type="SUPFAM" id="SSF53756">
    <property type="entry name" value="UDP-Glycosyltransferase/glycogen phosphorylase"/>
    <property type="match status" value="1"/>
</dbReference>
<dbReference type="PANTHER" id="PTHR45947">
    <property type="entry name" value="SULFOQUINOVOSYL TRANSFERASE SQD2"/>
    <property type="match status" value="1"/>
</dbReference>
<evidence type="ECO:0000313" key="3">
    <source>
        <dbReference type="Proteomes" id="UP000245916"/>
    </source>
</evidence>
<feature type="region of interest" description="Disordered" evidence="1">
    <location>
        <begin position="1"/>
        <end position="40"/>
    </location>
</feature>
<dbReference type="EMBL" id="QFFF01000001">
    <property type="protein sequence ID" value="PWG03425.1"/>
    <property type="molecule type" value="Genomic_DNA"/>
</dbReference>
<evidence type="ECO:0000313" key="2">
    <source>
        <dbReference type="EMBL" id="PWG03425.1"/>
    </source>
</evidence>
<dbReference type="PANTHER" id="PTHR45947:SF3">
    <property type="entry name" value="SULFOQUINOVOSYL TRANSFERASE SQD2"/>
    <property type="match status" value="1"/>
</dbReference>
<keyword evidence="2" id="KW-0808">Transferase</keyword>
<dbReference type="GO" id="GO:0016757">
    <property type="term" value="F:glycosyltransferase activity"/>
    <property type="evidence" value="ECO:0007669"/>
    <property type="project" value="TreeGrafter"/>
</dbReference>
<dbReference type="Gene3D" id="3.40.50.2000">
    <property type="entry name" value="Glycogen Phosphorylase B"/>
    <property type="match status" value="2"/>
</dbReference>
<dbReference type="Proteomes" id="UP000245916">
    <property type="component" value="Unassembled WGS sequence"/>
</dbReference>
<proteinExistence type="predicted"/>
<dbReference type="AlphaFoldDB" id="A0A2U2J519"/>
<reference evidence="2 3" key="1">
    <citation type="submission" date="2018-05" db="EMBL/GenBank/DDBJ databases">
        <title>Genome of Sphingosinicella humi QZX222.</title>
        <authorList>
            <person name="Qiao Z."/>
            <person name="Wang G."/>
        </authorList>
    </citation>
    <scope>NUCLEOTIDE SEQUENCE [LARGE SCALE GENOMIC DNA]</scope>
    <source>
        <strain evidence="2 3">QZX222</strain>
    </source>
</reference>
<protein>
    <submittedName>
        <fullName evidence="2">Glycosyltransferase family 1 protein</fullName>
    </submittedName>
</protein>
<dbReference type="InterPro" id="IPR050194">
    <property type="entry name" value="Glycosyltransferase_grp1"/>
</dbReference>
<gene>
    <name evidence="2" type="ORF">DF286_11505</name>
</gene>
<accession>A0A2U2J519</accession>
<comment type="caution">
    <text evidence="2">The sequence shown here is derived from an EMBL/GenBank/DDBJ whole genome shotgun (WGS) entry which is preliminary data.</text>
</comment>
<keyword evidence="3" id="KW-1185">Reference proteome</keyword>
<organism evidence="2 3">
    <name type="scientific">Allosphingosinicella humi</name>
    <dbReference type="NCBI Taxonomy" id="2068657"/>
    <lineage>
        <taxon>Bacteria</taxon>
        <taxon>Pseudomonadati</taxon>
        <taxon>Pseudomonadota</taxon>
        <taxon>Alphaproteobacteria</taxon>
        <taxon>Sphingomonadales</taxon>
        <taxon>Sphingomonadaceae</taxon>
        <taxon>Allosphingosinicella</taxon>
    </lineage>
</organism>
<sequence>MTIMRRPIPSESSVPAPGRASSIRPSNGRWKAFGRPGTSRARSATGLAEMKFRPALAMESFAELSEPSIALLAAGGELWDDFLSTIHLPLERFCHEGPGGWMLGYMDALALEGVRTVLILFSGQVPSPRRYLHAPSGNVIAVLPAPPRYLKLRPYVPDYRQLMGMQGLGGLKSVPARLAGSAASHASTPWRSLANELRLHRCRALLSQEYEYFRFDTTVVMGKRLGLPVFATFQGSSTEPNLLSRAWKAPLVRRADGLIIAASEEIDRVRRRYGRGVRVTQIFNPVDVRQWHGRDRTQLRAELEIGPETCLVVWHGRIAIHDKGLDILLAAWAEVRRSRPDQDLRLMLMGTGEDASEFQRMIDEASDPTISWRKDYVTDREAIRRFLAAGDIYAFPSRLEGFAVAPVEAMACGLPVVAAAASGVPAIFRSESDGGLVAPTGVAPTFAALLGSLIDDRDRRKRLAAAARMRAEEAFSLEHVGRQLRETLLNGDGR</sequence>
<evidence type="ECO:0000256" key="1">
    <source>
        <dbReference type="SAM" id="MobiDB-lite"/>
    </source>
</evidence>
<name>A0A2U2J519_9SPHN</name>